<dbReference type="SUPFAM" id="SSF53448">
    <property type="entry name" value="Nucleotide-diphospho-sugar transferases"/>
    <property type="match status" value="1"/>
</dbReference>
<dbReference type="Proteomes" id="UP000264589">
    <property type="component" value="Unassembled WGS sequence"/>
</dbReference>
<protein>
    <submittedName>
        <fullName evidence="1">Glycosyltransferase</fullName>
    </submittedName>
</protein>
<gene>
    <name evidence="1" type="ORF">DX908_05980</name>
</gene>
<dbReference type="PANTHER" id="PTHR36529">
    <property type="entry name" value="SLL1095 PROTEIN"/>
    <property type="match status" value="1"/>
</dbReference>
<evidence type="ECO:0000313" key="2">
    <source>
        <dbReference type="Proteomes" id="UP000264589"/>
    </source>
</evidence>
<dbReference type="Pfam" id="PF09837">
    <property type="entry name" value="DUF2064"/>
    <property type="match status" value="1"/>
</dbReference>
<comment type="caution">
    <text evidence="1">The sequence shown here is derived from an EMBL/GenBank/DDBJ whole genome shotgun (WGS) entry which is preliminary data.</text>
</comment>
<keyword evidence="1" id="KW-0808">Transferase</keyword>
<sequence>MGAYGKNLVLMAKPPLMGRVKTRLSRDIGTVGAAQFYRHAVERLLRRLQVPREWNLRLAVNARPEDSYQCWPRDVIRMPQGGGSLGQRMGFVLDNLPPGPTVIIGTDSPQIEPEHIREAFHALGRDDAVFGPSDDGGYWLIGLARRRPAPRLFEDVAWSTDTALDDTIASLPESFRISEMSELIDVDNRDDLEDLNAGWGPMRYGPWRPLPEQSDGAS</sequence>
<proteinExistence type="predicted"/>
<dbReference type="NCBIfam" id="TIGR04282">
    <property type="entry name" value="glyco_like_cofC"/>
    <property type="match status" value="1"/>
</dbReference>
<accession>A0A371RHF9</accession>
<dbReference type="InParanoid" id="A0A371RHF9"/>
<dbReference type="PANTHER" id="PTHR36529:SF1">
    <property type="entry name" value="GLYCOSYLTRANSFERASE"/>
    <property type="match status" value="1"/>
</dbReference>
<dbReference type="Gene3D" id="3.90.550.10">
    <property type="entry name" value="Spore Coat Polysaccharide Biosynthesis Protein SpsA, Chain A"/>
    <property type="match status" value="1"/>
</dbReference>
<dbReference type="GO" id="GO:0016740">
    <property type="term" value="F:transferase activity"/>
    <property type="evidence" value="ECO:0007669"/>
    <property type="project" value="UniProtKB-KW"/>
</dbReference>
<dbReference type="OrthoDB" id="9798250at2"/>
<keyword evidence="2" id="KW-1185">Reference proteome</keyword>
<dbReference type="InterPro" id="IPR018641">
    <property type="entry name" value="Trfase_1_rSAM/seldom-assoc"/>
</dbReference>
<name>A0A371RHF9_9PROT</name>
<evidence type="ECO:0000313" key="1">
    <source>
        <dbReference type="EMBL" id="RFB04871.1"/>
    </source>
</evidence>
<dbReference type="AlphaFoldDB" id="A0A371RHF9"/>
<reference evidence="1 2" key="1">
    <citation type="submission" date="2018-08" db="EMBL/GenBank/DDBJ databases">
        <title>Parvularcula sp. SM1705, isolated from surface water of the South Sea China.</title>
        <authorList>
            <person name="Sun L."/>
        </authorList>
    </citation>
    <scope>NUCLEOTIDE SEQUENCE [LARGE SCALE GENOMIC DNA]</scope>
    <source>
        <strain evidence="1 2">SM1705</strain>
    </source>
</reference>
<dbReference type="InterPro" id="IPR029044">
    <property type="entry name" value="Nucleotide-diphossugar_trans"/>
</dbReference>
<organism evidence="1 2">
    <name type="scientific">Parvularcula marina</name>
    <dbReference type="NCBI Taxonomy" id="2292771"/>
    <lineage>
        <taxon>Bacteria</taxon>
        <taxon>Pseudomonadati</taxon>
        <taxon>Pseudomonadota</taxon>
        <taxon>Alphaproteobacteria</taxon>
        <taxon>Parvularculales</taxon>
        <taxon>Parvularculaceae</taxon>
        <taxon>Parvularcula</taxon>
    </lineage>
</organism>
<dbReference type="EMBL" id="QUQO01000001">
    <property type="protein sequence ID" value="RFB04871.1"/>
    <property type="molecule type" value="Genomic_DNA"/>
</dbReference>